<accession>A0A9N9ALW6</accession>
<reference evidence="2" key="1">
    <citation type="submission" date="2021-06" db="EMBL/GenBank/DDBJ databases">
        <authorList>
            <person name="Kallberg Y."/>
            <person name="Tangrot J."/>
            <person name="Rosling A."/>
        </authorList>
    </citation>
    <scope>NUCLEOTIDE SEQUENCE</scope>
    <source>
        <strain evidence="2">MA453B</strain>
    </source>
</reference>
<sequence>MIRTETNFQGHYFDQKYLTIQRQALIKLRIALNETLDNDKLQDHFTDYESSVEAFKKDALEEVKNKKRKGRSNQESQTKKRKTTSTKATSSSNQANKNKKLLVNGYCSNNESWEALEYLGDRVLTSCLLKIAGPRYIKIYKAQEIKKGVHGKEASC</sequence>
<dbReference type="EMBL" id="CAJVPY010001754">
    <property type="protein sequence ID" value="CAG8535263.1"/>
    <property type="molecule type" value="Genomic_DNA"/>
</dbReference>
<protein>
    <submittedName>
        <fullName evidence="2">13730_t:CDS:1</fullName>
    </submittedName>
</protein>
<dbReference type="Proteomes" id="UP000789405">
    <property type="component" value="Unassembled WGS sequence"/>
</dbReference>
<evidence type="ECO:0000313" key="2">
    <source>
        <dbReference type="EMBL" id="CAG8535263.1"/>
    </source>
</evidence>
<dbReference type="AlphaFoldDB" id="A0A9N9ALW6"/>
<comment type="caution">
    <text evidence="2">The sequence shown here is derived from an EMBL/GenBank/DDBJ whole genome shotgun (WGS) entry which is preliminary data.</text>
</comment>
<organism evidence="2 3">
    <name type="scientific">Dentiscutata erythropus</name>
    <dbReference type="NCBI Taxonomy" id="1348616"/>
    <lineage>
        <taxon>Eukaryota</taxon>
        <taxon>Fungi</taxon>
        <taxon>Fungi incertae sedis</taxon>
        <taxon>Mucoromycota</taxon>
        <taxon>Glomeromycotina</taxon>
        <taxon>Glomeromycetes</taxon>
        <taxon>Diversisporales</taxon>
        <taxon>Gigasporaceae</taxon>
        <taxon>Dentiscutata</taxon>
    </lineage>
</organism>
<keyword evidence="3" id="KW-1185">Reference proteome</keyword>
<feature type="region of interest" description="Disordered" evidence="1">
    <location>
        <begin position="63"/>
        <end position="96"/>
    </location>
</feature>
<name>A0A9N9ALW6_9GLOM</name>
<dbReference type="OrthoDB" id="10510138at2759"/>
<gene>
    <name evidence="2" type="ORF">DERYTH_LOCUS4539</name>
</gene>
<evidence type="ECO:0000313" key="3">
    <source>
        <dbReference type="Proteomes" id="UP000789405"/>
    </source>
</evidence>
<evidence type="ECO:0000256" key="1">
    <source>
        <dbReference type="SAM" id="MobiDB-lite"/>
    </source>
</evidence>
<proteinExistence type="predicted"/>